<dbReference type="Proteomes" id="UP000290365">
    <property type="component" value="Chromosome"/>
</dbReference>
<gene>
    <name evidence="1" type="ORF">EPA93_20010</name>
</gene>
<sequence length="123" mass="14073">MAKNKSEDLQQFAQRYMEVWNEADDELRQQRIADLWAEDGTQFTASREIHGRQALFERITTNYETFVKGQDLVFRLSGKTDEHHNAVKLNWEMLPANGGAVAGTGLILLLLNADGLINLDYQF</sequence>
<dbReference type="RefSeq" id="WP_129889211.1">
    <property type="nucleotide sequence ID" value="NZ_CP035758.1"/>
</dbReference>
<accession>A0A4P6JRQ4</accession>
<dbReference type="SUPFAM" id="SSF54427">
    <property type="entry name" value="NTF2-like"/>
    <property type="match status" value="1"/>
</dbReference>
<organism evidence="1 2">
    <name type="scientific">Ktedonosporobacter rubrisoli</name>
    <dbReference type="NCBI Taxonomy" id="2509675"/>
    <lineage>
        <taxon>Bacteria</taxon>
        <taxon>Bacillati</taxon>
        <taxon>Chloroflexota</taxon>
        <taxon>Ktedonobacteria</taxon>
        <taxon>Ktedonobacterales</taxon>
        <taxon>Ktedonosporobacteraceae</taxon>
        <taxon>Ktedonosporobacter</taxon>
    </lineage>
</organism>
<protein>
    <submittedName>
        <fullName evidence="1">Nuclear transport factor 2 family protein</fullName>
    </submittedName>
</protein>
<evidence type="ECO:0000313" key="2">
    <source>
        <dbReference type="Proteomes" id="UP000290365"/>
    </source>
</evidence>
<dbReference type="AlphaFoldDB" id="A0A4P6JRQ4"/>
<dbReference type="EMBL" id="CP035758">
    <property type="protein sequence ID" value="QBD78158.1"/>
    <property type="molecule type" value="Genomic_DNA"/>
</dbReference>
<name>A0A4P6JRQ4_KTERU</name>
<dbReference type="Gene3D" id="3.10.450.50">
    <property type="match status" value="1"/>
</dbReference>
<reference evidence="1 2" key="1">
    <citation type="submission" date="2019-01" db="EMBL/GenBank/DDBJ databases">
        <title>Ktedonosporobacter rubrisoli SCAWS-G2.</title>
        <authorList>
            <person name="Huang Y."/>
            <person name="Yan B."/>
        </authorList>
    </citation>
    <scope>NUCLEOTIDE SEQUENCE [LARGE SCALE GENOMIC DNA]</scope>
    <source>
        <strain evidence="1 2">SCAWS-G2</strain>
    </source>
</reference>
<dbReference type="KEGG" id="kbs:EPA93_20010"/>
<dbReference type="OrthoDB" id="9808719at2"/>
<dbReference type="InterPro" id="IPR032710">
    <property type="entry name" value="NTF2-like_dom_sf"/>
</dbReference>
<keyword evidence="2" id="KW-1185">Reference proteome</keyword>
<evidence type="ECO:0000313" key="1">
    <source>
        <dbReference type="EMBL" id="QBD78158.1"/>
    </source>
</evidence>
<proteinExistence type="predicted"/>